<name>A0ABV3R5H6_9HYPH</name>
<evidence type="ECO:0000313" key="1">
    <source>
        <dbReference type="EMBL" id="MEW9808576.1"/>
    </source>
</evidence>
<dbReference type="RefSeq" id="WP_367725807.1">
    <property type="nucleotide sequence ID" value="NZ_JBFOCH010000025.1"/>
</dbReference>
<dbReference type="Proteomes" id="UP001556196">
    <property type="component" value="Unassembled WGS sequence"/>
</dbReference>
<comment type="caution">
    <text evidence="1">The sequence shown here is derived from an EMBL/GenBank/DDBJ whole genome shotgun (WGS) entry which is preliminary data.</text>
</comment>
<reference evidence="1 2" key="1">
    <citation type="submission" date="2024-06" db="EMBL/GenBank/DDBJ databases">
        <authorList>
            <person name="Tuo L."/>
        </authorList>
    </citation>
    <scope>NUCLEOTIDE SEQUENCE [LARGE SCALE GENOMIC DNA]</scope>
    <source>
        <strain evidence="1 2">ZMM04-5</strain>
    </source>
</reference>
<keyword evidence="2" id="KW-1185">Reference proteome</keyword>
<proteinExistence type="predicted"/>
<dbReference type="EMBL" id="JBFOCI010000009">
    <property type="protein sequence ID" value="MEW9808576.1"/>
    <property type="molecule type" value="Genomic_DNA"/>
</dbReference>
<evidence type="ECO:0000313" key="2">
    <source>
        <dbReference type="Proteomes" id="UP001556196"/>
    </source>
</evidence>
<protein>
    <submittedName>
        <fullName evidence="1">Uncharacterized protein</fullName>
    </submittedName>
</protein>
<organism evidence="1 2">
    <name type="scientific">Mesorhizobium marinum</name>
    <dbReference type="NCBI Taxonomy" id="3228790"/>
    <lineage>
        <taxon>Bacteria</taxon>
        <taxon>Pseudomonadati</taxon>
        <taxon>Pseudomonadota</taxon>
        <taxon>Alphaproteobacteria</taxon>
        <taxon>Hyphomicrobiales</taxon>
        <taxon>Phyllobacteriaceae</taxon>
        <taxon>Mesorhizobium</taxon>
    </lineage>
</organism>
<sequence>MTRQEEVQAALDAWEDWKVKKVKSDQSASFADCHDTAQAWVRFQNLYLGQGKQIATCPAPTAIIFRPNFGGAA</sequence>
<gene>
    <name evidence="1" type="ORF">ABUE31_21510</name>
</gene>
<accession>A0ABV3R5H6</accession>